<dbReference type="EMBL" id="JAOTPL010000004">
    <property type="protein sequence ID" value="MCU7693725.1"/>
    <property type="molecule type" value="Genomic_DNA"/>
</dbReference>
<organism evidence="1 2">
    <name type="scientific">Haoranjiania flava</name>
    <dbReference type="NCBI Taxonomy" id="1856322"/>
    <lineage>
        <taxon>Bacteria</taxon>
        <taxon>Pseudomonadati</taxon>
        <taxon>Bacteroidota</taxon>
        <taxon>Chitinophagia</taxon>
        <taxon>Chitinophagales</taxon>
        <taxon>Chitinophagaceae</taxon>
        <taxon>Haoranjiania</taxon>
    </lineage>
</organism>
<keyword evidence="2" id="KW-1185">Reference proteome</keyword>
<comment type="caution">
    <text evidence="1">The sequence shown here is derived from an EMBL/GenBank/DDBJ whole genome shotgun (WGS) entry which is preliminary data.</text>
</comment>
<sequence>MKGKSLLFTILFTFGFSLLKGQVVPMPTSQVFLEVPEQIEQGKSPVISIVVKIGSKDHNNFQGFLRIVLPNGIKAISPQSLPVSFSDSMFVAVKLLAHNVPAGKNVIRFELENKQNETVTHSETFYTVDEKMLLRLINEQANIIYSNPNDSVRVAVTLANLGNVKVKSTVLFNIPDLMGQKNSFEKTSEINAGERKQVLFTFFPSKELVERSEYNVDITASYGTEKILIGASKVQVQNLSSSKRFIIWDNNVVSNNLLTKGISLNYRTSGKNSELYQVFGGGNLDLPTGYLSFSGQLYSQNPDFKNAVLTNTKLQYYYNNNVFSVGNITKMTEITLYGRGAEAQLVSEDNKKQLEIGVIDQNYNIIDNVGWFQDSYGAYAIGSLAFTKSTQQKYTGGYVIKYDPYLQAHHNVGLAQGSYVFNKHWAVSGKISSAFSKYNSLNMNKNSIAEEFSYNGKLGKFLLNGNIFNSSDYFPGNRPGVLQIQQSVFRYSQTGYNFSANFTLSDYSPQTVFNSINFQSRNIYTNANLAFPSNTSWRFNAGYQNRYEKGNSYFKFGEVINGSSHVLTEQVSWASYGRKHSLMLNLENGLAWFEKRNKPQLQFRGRIVYGFYWFNVMAAYQSGSSNLSEYTHSIHSAISDFNKVSAGFYFNKSFEKLNLASSLGGNFSKDQLLGIYYNFYSNLKYTPSKRIYAFLNLGFNQYRYTSYFGENSLSKMFSTEIGLSYILQRTIPSSKKKGRVDIFIFQDNNSNNIFDEGDTPAYDYPLEFNKVVFVSDRNGKISYTNLPYKEYQIKAGANKGWFNEENTVQLDKTRMEIQIPLHQTGIVKGEVKYSYDKRMTVGFTPKYGGIVFKFTSATGKVTDVYTDDSGNFLVFLPKGSYRIELDITSLPVNALYEEPPREISVIQGGITNVPQFIVGAKQRKVNIKKFVE</sequence>
<gene>
    <name evidence="1" type="ORF">OD355_04245</name>
</gene>
<dbReference type="RefSeq" id="WP_263037212.1">
    <property type="nucleotide sequence ID" value="NZ_JAOTPL010000004.1"/>
</dbReference>
<dbReference type="Proteomes" id="UP001209317">
    <property type="component" value="Unassembled WGS sequence"/>
</dbReference>
<name>A0AAE3IMF1_9BACT</name>
<accession>A0AAE3IMF1</accession>
<dbReference type="AlphaFoldDB" id="A0AAE3IMF1"/>
<evidence type="ECO:0000313" key="2">
    <source>
        <dbReference type="Proteomes" id="UP001209317"/>
    </source>
</evidence>
<reference evidence="1" key="1">
    <citation type="submission" date="2022-10" db="EMBL/GenBank/DDBJ databases">
        <authorList>
            <person name="Kim H.S."/>
            <person name="Kim J.-S."/>
            <person name="Suh M.K."/>
            <person name="Eom M.K."/>
            <person name="Lee J.-S."/>
        </authorList>
    </citation>
    <scope>NUCLEOTIDE SEQUENCE</scope>
    <source>
        <strain evidence="1">LIP-5</strain>
    </source>
</reference>
<proteinExistence type="predicted"/>
<protein>
    <submittedName>
        <fullName evidence="1">Uncharacterized protein</fullName>
    </submittedName>
</protein>
<evidence type="ECO:0000313" key="1">
    <source>
        <dbReference type="EMBL" id="MCU7693725.1"/>
    </source>
</evidence>